<gene>
    <name evidence="1" type="ORF">AAF712_015490</name>
</gene>
<comment type="caution">
    <text evidence="1">The sequence shown here is derived from an EMBL/GenBank/DDBJ whole genome shotgun (WGS) entry which is preliminary data.</text>
</comment>
<proteinExistence type="predicted"/>
<reference evidence="1 2" key="1">
    <citation type="submission" date="2024-05" db="EMBL/GenBank/DDBJ databases">
        <title>A draft genome resource for the thread blight pathogen Marasmius tenuissimus strain MS-2.</title>
        <authorList>
            <person name="Yulfo-Soto G.E."/>
            <person name="Baruah I.K."/>
            <person name="Amoako-Attah I."/>
            <person name="Bukari Y."/>
            <person name="Meinhardt L.W."/>
            <person name="Bailey B.A."/>
            <person name="Cohen S.P."/>
        </authorList>
    </citation>
    <scope>NUCLEOTIDE SEQUENCE [LARGE SCALE GENOMIC DNA]</scope>
    <source>
        <strain evidence="1 2">MS-2</strain>
    </source>
</reference>
<evidence type="ECO:0008006" key="3">
    <source>
        <dbReference type="Google" id="ProtNLM"/>
    </source>
</evidence>
<evidence type="ECO:0000313" key="2">
    <source>
        <dbReference type="Proteomes" id="UP001437256"/>
    </source>
</evidence>
<name>A0ABR2ZAD9_9AGAR</name>
<keyword evidence="2" id="KW-1185">Reference proteome</keyword>
<organism evidence="1 2">
    <name type="scientific">Marasmius tenuissimus</name>
    <dbReference type="NCBI Taxonomy" id="585030"/>
    <lineage>
        <taxon>Eukaryota</taxon>
        <taxon>Fungi</taxon>
        <taxon>Dikarya</taxon>
        <taxon>Basidiomycota</taxon>
        <taxon>Agaricomycotina</taxon>
        <taxon>Agaricomycetes</taxon>
        <taxon>Agaricomycetidae</taxon>
        <taxon>Agaricales</taxon>
        <taxon>Marasmiineae</taxon>
        <taxon>Marasmiaceae</taxon>
        <taxon>Marasmius</taxon>
    </lineage>
</organism>
<dbReference type="Proteomes" id="UP001437256">
    <property type="component" value="Unassembled WGS sequence"/>
</dbReference>
<dbReference type="EMBL" id="JBBXMP010000420">
    <property type="protein sequence ID" value="KAL0057856.1"/>
    <property type="molecule type" value="Genomic_DNA"/>
</dbReference>
<evidence type="ECO:0000313" key="1">
    <source>
        <dbReference type="EMBL" id="KAL0057856.1"/>
    </source>
</evidence>
<accession>A0ABR2ZAD9</accession>
<sequence length="465" mass="52887">MPSITSNPPILQLPTELKNAIFTELVKITRSSTSLLAPSSACRDFRDLLLDAPSLWIHVRIDFKSMRFAEGCGCFPGLRTILKRSKDRYISLSIHLEGANRTEDSLLQHFITPAHLTGLTDILSEEGIPARVRDLAVRCSVFSHIETIMGFWTRERPLLRLESFMIWFSYGSGLGMLDLDEEDEDLFPTVQCPILVPESALDQSTSALVRYSEATLPALERVFVQGIPMRYRSFFPSYLTTLSLFEVVRLSAKEFSRILDANRYSLRVLDLGHDVVPVEAFERRVTLPHLFKLSISVIDPRELVALAKSVELPRLSQLSITDMFNRLRGFEMLLGDGGYTDEEGKSVQDAFLEMYNVIGGFWSLDKVKKLILKDIVFYEAEGNAISLLSESRGNRVDWQVKGRGVPIASRFFAQFTSLEKLVLSSPDDSVLVAFYNQPYRWDEEEKEFEPVFGKWFPQLKCLESP</sequence>
<protein>
    <recommendedName>
        <fullName evidence="3">F-box domain-containing protein</fullName>
    </recommendedName>
</protein>